<dbReference type="EMBL" id="FMCU01000037">
    <property type="protein sequence ID" value="SCF49729.1"/>
    <property type="molecule type" value="Genomic_DNA"/>
</dbReference>
<feature type="transmembrane region" description="Helical" evidence="1">
    <location>
        <begin position="30"/>
        <end position="51"/>
    </location>
</feature>
<gene>
    <name evidence="2" type="ORF">GA0070216_13725</name>
</gene>
<dbReference type="AlphaFoldDB" id="A0A1C5AWX7"/>
<dbReference type="RefSeq" id="WP_091254667.1">
    <property type="nucleotide sequence ID" value="NZ_FMCU01000037.1"/>
</dbReference>
<reference evidence="3" key="1">
    <citation type="submission" date="2016-06" db="EMBL/GenBank/DDBJ databases">
        <authorList>
            <person name="Varghese N."/>
            <person name="Submissions Spin"/>
        </authorList>
    </citation>
    <scope>NUCLEOTIDE SEQUENCE [LARGE SCALE GENOMIC DNA]</scope>
    <source>
        <strain evidence="3">DSM 44100</strain>
    </source>
</reference>
<evidence type="ECO:0000256" key="1">
    <source>
        <dbReference type="SAM" id="Phobius"/>
    </source>
</evidence>
<accession>A0A1C5AWX7</accession>
<keyword evidence="1" id="KW-0812">Transmembrane</keyword>
<keyword evidence="1" id="KW-0472">Membrane</keyword>
<feature type="transmembrane region" description="Helical" evidence="1">
    <location>
        <begin position="57"/>
        <end position="77"/>
    </location>
</feature>
<keyword evidence="1" id="KW-1133">Transmembrane helix</keyword>
<feature type="transmembrane region" description="Helical" evidence="1">
    <location>
        <begin position="84"/>
        <end position="105"/>
    </location>
</feature>
<protein>
    <recommendedName>
        <fullName evidence="4">SPW repeat-containing protein</fullName>
    </recommendedName>
</protein>
<sequence length="140" mass="14389">MSSISGQIPAEAPERGSSDGFLRLVLKLDAILTGVNGLGYLALAPVLHSALGYDRSVQYPVGVFLLAYGVVVFVLSARPTVSRPAVAAIIALNAAWFVLSIVVAATDALSATVAGTAWLVLQGVVVGAFALLQAIGLRRS</sequence>
<organism evidence="2 3">
    <name type="scientific">Micromonospora matsumotoense</name>
    <dbReference type="NCBI Taxonomy" id="121616"/>
    <lineage>
        <taxon>Bacteria</taxon>
        <taxon>Bacillati</taxon>
        <taxon>Actinomycetota</taxon>
        <taxon>Actinomycetes</taxon>
        <taxon>Micromonosporales</taxon>
        <taxon>Micromonosporaceae</taxon>
        <taxon>Micromonospora</taxon>
    </lineage>
</organism>
<feature type="transmembrane region" description="Helical" evidence="1">
    <location>
        <begin position="117"/>
        <end position="137"/>
    </location>
</feature>
<dbReference type="STRING" id="121616.GA0070216_13725"/>
<dbReference type="OrthoDB" id="5198675at2"/>
<evidence type="ECO:0000313" key="3">
    <source>
        <dbReference type="Proteomes" id="UP000198797"/>
    </source>
</evidence>
<dbReference type="Proteomes" id="UP000198797">
    <property type="component" value="Unassembled WGS sequence"/>
</dbReference>
<keyword evidence="3" id="KW-1185">Reference proteome</keyword>
<name>A0A1C5AWX7_9ACTN</name>
<proteinExistence type="predicted"/>
<evidence type="ECO:0008006" key="4">
    <source>
        <dbReference type="Google" id="ProtNLM"/>
    </source>
</evidence>
<evidence type="ECO:0000313" key="2">
    <source>
        <dbReference type="EMBL" id="SCF49729.1"/>
    </source>
</evidence>